<gene>
    <name evidence="2" type="ORF">DXX99_03765</name>
</gene>
<dbReference type="AlphaFoldDB" id="A0A3D8P482"/>
<feature type="transmembrane region" description="Helical" evidence="1">
    <location>
        <begin position="32"/>
        <end position="54"/>
    </location>
</feature>
<dbReference type="RefSeq" id="WP_115792181.1">
    <property type="nucleotide sequence ID" value="NZ_QSLN01000003.1"/>
</dbReference>
<evidence type="ECO:0000313" key="2">
    <source>
        <dbReference type="EMBL" id="RDV83962.1"/>
    </source>
</evidence>
<sequence>MKDNWQWLKLVAASLFLLVALILHFSGEQGKIFLLLKYLFVFLGVFYVVSFFVFRWFLRKFGEEGEDGGK</sequence>
<dbReference type="Proteomes" id="UP000256329">
    <property type="component" value="Unassembled WGS sequence"/>
</dbReference>
<keyword evidence="3" id="KW-1185">Reference proteome</keyword>
<comment type="caution">
    <text evidence="2">The sequence shown here is derived from an EMBL/GenBank/DDBJ whole genome shotgun (WGS) entry which is preliminary data.</text>
</comment>
<name>A0A3D8P482_9THEO</name>
<feature type="transmembrane region" description="Helical" evidence="1">
    <location>
        <begin position="7"/>
        <end position="26"/>
    </location>
</feature>
<accession>A0A3D8P482</accession>
<proteinExistence type="predicted"/>
<keyword evidence="1" id="KW-0472">Membrane</keyword>
<reference evidence="2 3" key="1">
    <citation type="submission" date="2018-08" db="EMBL/GenBank/DDBJ databases">
        <title>Form III RuBisCO-mediated autotrophy in Thermodesulfobium bacteria.</title>
        <authorList>
            <person name="Toshchakov S.V."/>
            <person name="Kublanov I.V."/>
            <person name="Frolov E."/>
            <person name="Bonch-Osmolovskaya E.A."/>
            <person name="Tourova T.P."/>
            <person name="Chernych N.A."/>
            <person name="Lebedinsky A.V."/>
        </authorList>
    </citation>
    <scope>NUCLEOTIDE SEQUENCE [LARGE SCALE GENOMIC DNA]</scope>
    <source>
        <strain evidence="2 3">SR</strain>
    </source>
</reference>
<keyword evidence="1" id="KW-0812">Transmembrane</keyword>
<dbReference type="EMBL" id="QSLN01000003">
    <property type="protein sequence ID" value="RDV83962.1"/>
    <property type="molecule type" value="Genomic_DNA"/>
</dbReference>
<evidence type="ECO:0000256" key="1">
    <source>
        <dbReference type="SAM" id="Phobius"/>
    </source>
</evidence>
<keyword evidence="1" id="KW-1133">Transmembrane helix</keyword>
<protein>
    <submittedName>
        <fullName evidence="2">Uncharacterized protein</fullName>
    </submittedName>
</protein>
<evidence type="ECO:0000313" key="3">
    <source>
        <dbReference type="Proteomes" id="UP000256329"/>
    </source>
</evidence>
<organism evidence="2 3">
    <name type="scientific">Ammonifex thiophilus</name>
    <dbReference type="NCBI Taxonomy" id="444093"/>
    <lineage>
        <taxon>Bacteria</taxon>
        <taxon>Bacillati</taxon>
        <taxon>Bacillota</taxon>
        <taxon>Clostridia</taxon>
        <taxon>Thermoanaerobacterales</taxon>
        <taxon>Thermoanaerobacteraceae</taxon>
        <taxon>Ammonifex</taxon>
    </lineage>
</organism>